<evidence type="ECO:0000256" key="1">
    <source>
        <dbReference type="ARBA" id="ARBA00004141"/>
    </source>
</evidence>
<dbReference type="SUPFAM" id="SSF48652">
    <property type="entry name" value="Tetraspanin"/>
    <property type="match status" value="1"/>
</dbReference>
<organism evidence="6 7">
    <name type="scientific">Paralvinella palmiformis</name>
    <dbReference type="NCBI Taxonomy" id="53620"/>
    <lineage>
        <taxon>Eukaryota</taxon>
        <taxon>Metazoa</taxon>
        <taxon>Spiralia</taxon>
        <taxon>Lophotrochozoa</taxon>
        <taxon>Annelida</taxon>
        <taxon>Polychaeta</taxon>
        <taxon>Sedentaria</taxon>
        <taxon>Canalipalpata</taxon>
        <taxon>Terebellida</taxon>
        <taxon>Terebelliformia</taxon>
        <taxon>Alvinellidae</taxon>
        <taxon>Paralvinella</taxon>
    </lineage>
</organism>
<evidence type="ECO:0000256" key="2">
    <source>
        <dbReference type="ARBA" id="ARBA00022692"/>
    </source>
</evidence>
<dbReference type="InterPro" id="IPR008952">
    <property type="entry name" value="Tetraspanin_EC2_sf"/>
</dbReference>
<feature type="transmembrane region" description="Helical" evidence="5">
    <location>
        <begin position="83"/>
        <end position="109"/>
    </location>
</feature>
<evidence type="ECO:0000256" key="3">
    <source>
        <dbReference type="ARBA" id="ARBA00022989"/>
    </source>
</evidence>
<gene>
    <name evidence="6" type="ORF">LSH36_193g12174</name>
</gene>
<proteinExistence type="predicted"/>
<comment type="subcellular location">
    <subcellularLocation>
        <location evidence="1">Membrane</location>
        <topology evidence="1">Multi-pass membrane protein</topology>
    </subcellularLocation>
</comment>
<reference evidence="6" key="1">
    <citation type="journal article" date="2023" name="Mol. Biol. Evol.">
        <title>Third-Generation Sequencing Reveals the Adaptive Role of the Epigenome in Three Deep-Sea Polychaetes.</title>
        <authorList>
            <person name="Perez M."/>
            <person name="Aroh O."/>
            <person name="Sun Y."/>
            <person name="Lan Y."/>
            <person name="Juniper S.K."/>
            <person name="Young C.R."/>
            <person name="Angers B."/>
            <person name="Qian P.Y."/>
        </authorList>
    </citation>
    <scope>NUCLEOTIDE SEQUENCE</scope>
    <source>
        <strain evidence="6">P08H-3</strain>
    </source>
</reference>
<evidence type="ECO:0000313" key="6">
    <source>
        <dbReference type="EMBL" id="KAK2157376.1"/>
    </source>
</evidence>
<evidence type="ECO:0008006" key="8">
    <source>
        <dbReference type="Google" id="ProtNLM"/>
    </source>
</evidence>
<keyword evidence="7" id="KW-1185">Reference proteome</keyword>
<keyword evidence="3 5" id="KW-1133">Transmembrane helix</keyword>
<evidence type="ECO:0000256" key="5">
    <source>
        <dbReference type="SAM" id="Phobius"/>
    </source>
</evidence>
<feature type="transmembrane region" description="Helical" evidence="5">
    <location>
        <begin position="233"/>
        <end position="256"/>
    </location>
</feature>
<sequence length="266" mass="29456">MISGSIYLQMSGVALLATGIWMAVDDKVYDSKVIQNPDLANNKTPWNGSLGGIMIVGIYNVLVGILGMAGTGCDLDKSIRNSLIAFAVFASIGVIAMLICASISTYGYAQADELETEADARYSLFRLYQNGSEKNDFALAWDRYQLEYRCCGVFNGTDYENSKFENQTRVPVPWTCCIVDGAIDPLDATGPENLKDYDLCLDEAKNPPITDYQYLNFDGCGSYHWENFRLYQVILLSMGWTSVFVEIVALLITGCLRSSADTYLAW</sequence>
<protein>
    <recommendedName>
        <fullName evidence="8">Tetraspanin</fullName>
    </recommendedName>
</protein>
<keyword evidence="2 5" id="KW-0812">Transmembrane</keyword>
<dbReference type="GO" id="GO:0016020">
    <property type="term" value="C:membrane"/>
    <property type="evidence" value="ECO:0007669"/>
    <property type="project" value="UniProtKB-SubCell"/>
</dbReference>
<accession>A0AAD9N723</accession>
<dbReference type="PANTHER" id="PTHR19282">
    <property type="entry name" value="TETRASPANIN"/>
    <property type="match status" value="1"/>
</dbReference>
<dbReference type="Pfam" id="PF00335">
    <property type="entry name" value="Tetraspanin"/>
    <property type="match status" value="1"/>
</dbReference>
<dbReference type="PANTHER" id="PTHR19282:SF452">
    <property type="entry name" value="LD03691P"/>
    <property type="match status" value="1"/>
</dbReference>
<keyword evidence="4 5" id="KW-0472">Membrane</keyword>
<comment type="caution">
    <text evidence="6">The sequence shown here is derived from an EMBL/GenBank/DDBJ whole genome shotgun (WGS) entry which is preliminary data.</text>
</comment>
<dbReference type="Gene3D" id="1.10.1450.10">
    <property type="entry name" value="Tetraspanin"/>
    <property type="match status" value="1"/>
</dbReference>
<evidence type="ECO:0000313" key="7">
    <source>
        <dbReference type="Proteomes" id="UP001208570"/>
    </source>
</evidence>
<name>A0AAD9N723_9ANNE</name>
<dbReference type="EMBL" id="JAODUP010000193">
    <property type="protein sequence ID" value="KAK2157376.1"/>
    <property type="molecule type" value="Genomic_DNA"/>
</dbReference>
<dbReference type="AlphaFoldDB" id="A0AAD9N723"/>
<dbReference type="InterPro" id="IPR018499">
    <property type="entry name" value="Tetraspanin/Peripherin"/>
</dbReference>
<evidence type="ECO:0000256" key="4">
    <source>
        <dbReference type="ARBA" id="ARBA00023136"/>
    </source>
</evidence>
<feature type="transmembrane region" description="Helical" evidence="5">
    <location>
        <begin position="50"/>
        <end position="71"/>
    </location>
</feature>
<dbReference type="Proteomes" id="UP001208570">
    <property type="component" value="Unassembled WGS sequence"/>
</dbReference>
<feature type="transmembrane region" description="Helical" evidence="5">
    <location>
        <begin position="7"/>
        <end position="24"/>
    </location>
</feature>